<dbReference type="EMBL" id="CP038033">
    <property type="protein sequence ID" value="QBQ54760.1"/>
    <property type="molecule type" value="Genomic_DNA"/>
</dbReference>
<accession>A0A4P7BZU8</accession>
<evidence type="ECO:0000313" key="2">
    <source>
        <dbReference type="Proteomes" id="UP000294325"/>
    </source>
</evidence>
<dbReference type="KEGG" id="nwr:E3U44_09745"/>
<organism evidence="1 2">
    <name type="scientific">Nitrosococcus wardiae</name>
    <dbReference type="NCBI Taxonomy" id="1814290"/>
    <lineage>
        <taxon>Bacteria</taxon>
        <taxon>Pseudomonadati</taxon>
        <taxon>Pseudomonadota</taxon>
        <taxon>Gammaproteobacteria</taxon>
        <taxon>Chromatiales</taxon>
        <taxon>Chromatiaceae</taxon>
        <taxon>Nitrosococcus</taxon>
    </lineage>
</organism>
<sequence length="241" mass="27641">MMCSTGIPLPFAIVADLRTGSTLLSSSLNKHPQICCRGELLHPNDLPDNQLSRVRRHDLNASELLQAAFDVACVRAAGFRAMIFRPDPQEQPQWAAFWDRLAIWKSLRVLFLKRRDPLAQYASLCIAQQTGQFHPAAGDPILSAEHRPRLQIDPDAFRTWAEQRHQLRSHRKAQLQGVPILDLSYEELVSQWDFTMQQIQRFLGVDIRPLAQAKQKQEQRPLRSVIRNYEQVRGIADHLPT</sequence>
<reference evidence="1 2" key="1">
    <citation type="submission" date="2019-03" db="EMBL/GenBank/DDBJ databases">
        <title>The genome sequence of Nitrosococcus wardiae strain D1FHST reveals the archetypal metabolic capacity of ammonia-oxidizing Gammaproteobacteria.</title>
        <authorList>
            <person name="Wang L."/>
            <person name="Lim C.K."/>
            <person name="Hanson T.E."/>
            <person name="Dang H."/>
            <person name="Klotz M.G."/>
        </authorList>
    </citation>
    <scope>NUCLEOTIDE SEQUENCE [LARGE SCALE GENOMIC DNA]</scope>
    <source>
        <strain evidence="1 2">D1FHS</strain>
    </source>
</reference>
<dbReference type="Proteomes" id="UP000294325">
    <property type="component" value="Chromosome"/>
</dbReference>
<keyword evidence="1" id="KW-0808">Transferase</keyword>
<name>A0A4P7BZU8_9GAMM</name>
<proteinExistence type="predicted"/>
<dbReference type="SUPFAM" id="SSF52540">
    <property type="entry name" value="P-loop containing nucleoside triphosphate hydrolases"/>
    <property type="match status" value="1"/>
</dbReference>
<dbReference type="Gene3D" id="3.40.50.300">
    <property type="entry name" value="P-loop containing nucleotide triphosphate hydrolases"/>
    <property type="match status" value="1"/>
</dbReference>
<dbReference type="GO" id="GO:0016740">
    <property type="term" value="F:transferase activity"/>
    <property type="evidence" value="ECO:0007669"/>
    <property type="project" value="UniProtKB-KW"/>
</dbReference>
<evidence type="ECO:0000313" key="1">
    <source>
        <dbReference type="EMBL" id="QBQ54760.1"/>
    </source>
</evidence>
<gene>
    <name evidence="1" type="ORF">E3U44_09745</name>
</gene>
<dbReference type="AlphaFoldDB" id="A0A4P7BZU8"/>
<keyword evidence="2" id="KW-1185">Reference proteome</keyword>
<dbReference type="Pfam" id="PF13469">
    <property type="entry name" value="Sulfotransfer_3"/>
    <property type="match status" value="1"/>
</dbReference>
<dbReference type="InterPro" id="IPR027417">
    <property type="entry name" value="P-loop_NTPase"/>
</dbReference>
<protein>
    <submittedName>
        <fullName evidence="1">Sulfotransferase</fullName>
    </submittedName>
</protein>